<dbReference type="InterPro" id="IPR055592">
    <property type="entry name" value="DUF7168"/>
</dbReference>
<feature type="domain" description="DUF2786" evidence="2">
    <location>
        <begin position="7"/>
        <end position="44"/>
    </location>
</feature>
<comment type="caution">
    <text evidence="4">The sequence shown here is derived from an EMBL/GenBank/DDBJ whole genome shotgun (WGS) entry which is preliminary data.</text>
</comment>
<evidence type="ECO:0000256" key="1">
    <source>
        <dbReference type="SAM" id="MobiDB-lite"/>
    </source>
</evidence>
<feature type="compositionally biased region" description="Basic and acidic residues" evidence="1">
    <location>
        <begin position="195"/>
        <end position="215"/>
    </location>
</feature>
<dbReference type="RefSeq" id="WP_195189091.1">
    <property type="nucleotide sequence ID" value="NZ_JADMLJ010000030.1"/>
</dbReference>
<gene>
    <name evidence="4" type="ORF">NM948_12260</name>
</gene>
<organism evidence="4 5">
    <name type="scientific">Pasteurella multocida</name>
    <dbReference type="NCBI Taxonomy" id="747"/>
    <lineage>
        <taxon>Bacteria</taxon>
        <taxon>Pseudomonadati</taxon>
        <taxon>Pseudomonadota</taxon>
        <taxon>Gammaproteobacteria</taxon>
        <taxon>Pasteurellales</taxon>
        <taxon>Pasteurellaceae</taxon>
        <taxon>Pasteurella</taxon>
    </lineage>
</organism>
<sequence>MKKDNEKLLKKIKKLLALSKSSNPHEATKALEIAQKLMAEHNVNSIDVEISESDSKQKFSRKTGEYVHALASLIERAFGVKAYFSNRSDTFGSNKMHAVFFGQEERPIVASYCFDVLYRKLQQARKEFIATQSKRLKRSTLISRADNYCFGWVQGVYVTIKDFALTPEEVSKIQQYSDELHKKINLSKAKVRKVGDTRERNGDDSGLKGYMDGKKVKMNHGVSGQETLKISNQ</sequence>
<feature type="region of interest" description="Disordered" evidence="1">
    <location>
        <begin position="195"/>
        <end position="233"/>
    </location>
</feature>
<feature type="domain" description="DUF7168" evidence="3">
    <location>
        <begin position="48"/>
        <end position="191"/>
    </location>
</feature>
<dbReference type="PIRSF" id="PIRSF028111">
    <property type="entry name" value="UCP028111"/>
    <property type="match status" value="1"/>
</dbReference>
<dbReference type="Pfam" id="PF23771">
    <property type="entry name" value="DUF7168"/>
    <property type="match status" value="1"/>
</dbReference>
<protein>
    <submittedName>
        <fullName evidence="4">DUF2786 domain-containing protein</fullName>
    </submittedName>
</protein>
<dbReference type="InterPro" id="IPR016868">
    <property type="entry name" value="Phage_B3_Orf5"/>
</dbReference>
<evidence type="ECO:0000313" key="4">
    <source>
        <dbReference type="EMBL" id="MDA5624299.1"/>
    </source>
</evidence>
<name>A0A9X3US28_PASMD</name>
<accession>A0A9X3US28</accession>
<dbReference type="EMBL" id="JANJHC010000048">
    <property type="protein sequence ID" value="MDA5624299.1"/>
    <property type="molecule type" value="Genomic_DNA"/>
</dbReference>
<dbReference type="AlphaFoldDB" id="A0A9X3US28"/>
<evidence type="ECO:0000259" key="3">
    <source>
        <dbReference type="Pfam" id="PF23771"/>
    </source>
</evidence>
<evidence type="ECO:0000313" key="5">
    <source>
        <dbReference type="Proteomes" id="UP001145481"/>
    </source>
</evidence>
<reference evidence="4" key="1">
    <citation type="submission" date="2022-07" db="EMBL/GenBank/DDBJ databases">
        <title>Genome-based characterization of novel serogroup A variants of Pasteurella multocida.</title>
        <authorList>
            <person name="Prajapati A."/>
            <person name="Yogisharadhya R."/>
            <person name="Mohanty N."/>
            <person name="Chanda M."/>
            <person name="Mendem S.K."/>
            <person name="Siddaramappa S."/>
            <person name="Shivachandra S.B."/>
        </authorList>
    </citation>
    <scope>NUCLEOTIDE SEQUENCE</scope>
    <source>
        <strain evidence="4">NIVEDIPm19</strain>
    </source>
</reference>
<dbReference type="Proteomes" id="UP001145481">
    <property type="component" value="Unassembled WGS sequence"/>
</dbReference>
<feature type="compositionally biased region" description="Polar residues" evidence="1">
    <location>
        <begin position="222"/>
        <end position="233"/>
    </location>
</feature>
<proteinExistence type="predicted"/>
<evidence type="ECO:0000259" key="2">
    <source>
        <dbReference type="Pfam" id="PF10979"/>
    </source>
</evidence>
<dbReference type="InterPro" id="IPR024498">
    <property type="entry name" value="DUF2786"/>
</dbReference>
<dbReference type="Pfam" id="PF10979">
    <property type="entry name" value="DUF2786"/>
    <property type="match status" value="1"/>
</dbReference>